<dbReference type="STRING" id="571915.CMUST_04800"/>
<evidence type="ECO:0000256" key="1">
    <source>
        <dbReference type="SAM" id="MobiDB-lite"/>
    </source>
</evidence>
<evidence type="ECO:0000313" key="3">
    <source>
        <dbReference type="EMBL" id="AKK05298.1"/>
    </source>
</evidence>
<organism evidence="3 4">
    <name type="scientific">Corynebacterium mustelae</name>
    <dbReference type="NCBI Taxonomy" id="571915"/>
    <lineage>
        <taxon>Bacteria</taxon>
        <taxon>Bacillati</taxon>
        <taxon>Actinomycetota</taxon>
        <taxon>Actinomycetes</taxon>
        <taxon>Mycobacteriales</taxon>
        <taxon>Corynebacteriaceae</taxon>
        <taxon>Corynebacterium</taxon>
    </lineage>
</organism>
<dbReference type="RefSeq" id="WP_083987416.1">
    <property type="nucleotide sequence ID" value="NZ_CP011542.1"/>
</dbReference>
<reference evidence="3 4" key="1">
    <citation type="journal article" date="2015" name="Genome Announc.">
        <title>Complete Genome Sequence of the Type Strain Corynebacterium mustelae DSM 45274, Isolated from Various Tissues of a Male Ferret with Lethal Sepsis.</title>
        <authorList>
            <person name="Ruckert C."/>
            <person name="Eimer J."/>
            <person name="Winkler A."/>
            <person name="Tauch A."/>
        </authorList>
    </citation>
    <scope>NUCLEOTIDE SEQUENCE [LARGE SCALE GENOMIC DNA]</scope>
    <source>
        <strain evidence="3 4">DSM 45274</strain>
    </source>
</reference>
<dbReference type="InterPro" id="IPR011915">
    <property type="entry name" value="GlrX_actino"/>
</dbReference>
<gene>
    <name evidence="3" type="ORF">CMUST_04800</name>
</gene>
<feature type="region of interest" description="Disordered" evidence="1">
    <location>
        <begin position="60"/>
        <end position="88"/>
    </location>
</feature>
<dbReference type="InterPro" id="IPR036249">
    <property type="entry name" value="Thioredoxin-like_sf"/>
</dbReference>
<evidence type="ECO:0000259" key="2">
    <source>
        <dbReference type="Pfam" id="PF00462"/>
    </source>
</evidence>
<dbReference type="SUPFAM" id="SSF52833">
    <property type="entry name" value="Thioredoxin-like"/>
    <property type="match status" value="1"/>
</dbReference>
<accession>A0A0G3H0F9</accession>
<dbReference type="OrthoDB" id="8991911at2"/>
<reference evidence="4" key="2">
    <citation type="submission" date="2015-05" db="EMBL/GenBank/DDBJ databases">
        <title>Complete genome sequence of Corynebacterium mustelae DSM 45274, isolated from various tissues of a male ferret with lethal sepsis.</title>
        <authorList>
            <person name="Ruckert C."/>
            <person name="Albersmeier A."/>
            <person name="Winkler A."/>
            <person name="Tauch A."/>
        </authorList>
    </citation>
    <scope>NUCLEOTIDE SEQUENCE [LARGE SCALE GENOMIC DNA]</scope>
    <source>
        <strain evidence="4">DSM 45274</strain>
    </source>
</reference>
<dbReference type="Proteomes" id="UP000035199">
    <property type="component" value="Chromosome"/>
</dbReference>
<dbReference type="NCBIfam" id="TIGR02200">
    <property type="entry name" value="GlrX_actino"/>
    <property type="match status" value="1"/>
</dbReference>
<protein>
    <submittedName>
        <fullName evidence="3">Glutaredoxin-like protein</fullName>
    </submittedName>
</protein>
<name>A0A0G3H0F9_9CORY</name>
<sequence length="88" mass="9719">MSNELVTLHTTTWCPFCQKLVAALDSAGIPYTNIDVEDNPDAGEWVKSVNNGNRVVPTVLYSDGSHATNPPAKQVIRRYEELSSSRNK</sequence>
<dbReference type="Pfam" id="PF00462">
    <property type="entry name" value="Glutaredoxin"/>
    <property type="match status" value="1"/>
</dbReference>
<dbReference type="PROSITE" id="PS51354">
    <property type="entry name" value="GLUTAREDOXIN_2"/>
    <property type="match status" value="1"/>
</dbReference>
<dbReference type="PATRIC" id="fig|571915.4.peg.1017"/>
<dbReference type="AlphaFoldDB" id="A0A0G3H0F9"/>
<feature type="compositionally biased region" description="Basic and acidic residues" evidence="1">
    <location>
        <begin position="77"/>
        <end position="88"/>
    </location>
</feature>
<feature type="domain" description="Glutaredoxin" evidence="2">
    <location>
        <begin position="6"/>
        <end position="64"/>
    </location>
</feature>
<dbReference type="Gene3D" id="3.40.30.10">
    <property type="entry name" value="Glutaredoxin"/>
    <property type="match status" value="1"/>
</dbReference>
<evidence type="ECO:0000313" key="4">
    <source>
        <dbReference type="Proteomes" id="UP000035199"/>
    </source>
</evidence>
<proteinExistence type="predicted"/>
<keyword evidence="4" id="KW-1185">Reference proteome</keyword>
<dbReference type="InterPro" id="IPR002109">
    <property type="entry name" value="Glutaredoxin"/>
</dbReference>
<dbReference type="EMBL" id="CP011542">
    <property type="protein sequence ID" value="AKK05298.1"/>
    <property type="molecule type" value="Genomic_DNA"/>
</dbReference>
<dbReference type="KEGG" id="cmv:CMUST_04800"/>
<dbReference type="CDD" id="cd02976">
    <property type="entry name" value="NrdH"/>
    <property type="match status" value="1"/>
</dbReference>